<dbReference type="EMBL" id="JAUKTR010000004">
    <property type="protein sequence ID" value="MDO1559812.1"/>
    <property type="molecule type" value="Genomic_DNA"/>
</dbReference>
<evidence type="ECO:0000313" key="2">
    <source>
        <dbReference type="Proteomes" id="UP001169063"/>
    </source>
</evidence>
<dbReference type="Proteomes" id="UP001169063">
    <property type="component" value="Unassembled WGS sequence"/>
</dbReference>
<keyword evidence="2" id="KW-1185">Reference proteome</keyword>
<proteinExistence type="predicted"/>
<sequence length="82" mass="9125">MLTTIPGRAPFIWTFRLDEPELEPFLAWVAEAAPQARCHLDETLKVTLADETAHGEFYGCLISSGWLDGKFENNDAEDAADV</sequence>
<comment type="caution">
    <text evidence="1">The sequence shown here is derived from an EMBL/GenBank/DDBJ whole genome shotgun (WGS) entry which is preliminary data.</text>
</comment>
<dbReference type="RefSeq" id="WP_302110244.1">
    <property type="nucleotide sequence ID" value="NZ_JAUKTR010000004.1"/>
</dbReference>
<gene>
    <name evidence="1" type="ORF">Q0812_10280</name>
</gene>
<protein>
    <submittedName>
        <fullName evidence="1">Uncharacterized protein</fullName>
    </submittedName>
</protein>
<evidence type="ECO:0000313" key="1">
    <source>
        <dbReference type="EMBL" id="MDO1559812.1"/>
    </source>
</evidence>
<organism evidence="1 2">
    <name type="scientific">Peiella sedimenti</name>
    <dbReference type="NCBI Taxonomy" id="3061083"/>
    <lineage>
        <taxon>Bacteria</taxon>
        <taxon>Pseudomonadati</taxon>
        <taxon>Pseudomonadota</taxon>
        <taxon>Alphaproteobacteria</taxon>
        <taxon>Caulobacterales</taxon>
        <taxon>Caulobacteraceae</taxon>
        <taxon>Peiella</taxon>
    </lineage>
</organism>
<accession>A0ABT8SML6</accession>
<name>A0ABT8SML6_9CAUL</name>
<reference evidence="1" key="1">
    <citation type="submission" date="2023-07" db="EMBL/GenBank/DDBJ databases">
        <title>Brevundimonas soil sp. nov., isolated from the soil of chemical plant.</title>
        <authorList>
            <person name="Wu N."/>
        </authorList>
    </citation>
    <scope>NUCLEOTIDE SEQUENCE</scope>
    <source>
        <strain evidence="1">XZ-24</strain>
    </source>
</reference>